<evidence type="ECO:0000313" key="3">
    <source>
        <dbReference type="Proteomes" id="UP000765509"/>
    </source>
</evidence>
<gene>
    <name evidence="2" type="ORF">O181_000221</name>
</gene>
<reference evidence="2" key="1">
    <citation type="submission" date="2021-03" db="EMBL/GenBank/DDBJ databases">
        <title>Draft genome sequence of rust myrtle Austropuccinia psidii MF-1, a brazilian biotype.</title>
        <authorList>
            <person name="Quecine M.C."/>
            <person name="Pachon D.M.R."/>
            <person name="Bonatelli M.L."/>
            <person name="Correr F.H."/>
            <person name="Franceschini L.M."/>
            <person name="Leite T.F."/>
            <person name="Margarido G.R.A."/>
            <person name="Almeida C.A."/>
            <person name="Ferrarezi J.A."/>
            <person name="Labate C.A."/>
        </authorList>
    </citation>
    <scope>NUCLEOTIDE SEQUENCE</scope>
    <source>
        <strain evidence="2">MF-1</strain>
    </source>
</reference>
<name>A0A9Q3B8J5_9BASI</name>
<dbReference type="AlphaFoldDB" id="A0A9Q3B8J5"/>
<sequence>MVLSLQSKYGGLNMQWDQKNNFFHTCAYYVLNLVSKDFFLYMGELSDNNYKLFSDYLEVYKAPVEESDTNSTPANMDNQSEYPPPVISKEVPDD</sequence>
<evidence type="ECO:0000256" key="1">
    <source>
        <dbReference type="SAM" id="MobiDB-lite"/>
    </source>
</evidence>
<protein>
    <submittedName>
        <fullName evidence="2">Uncharacterized protein</fullName>
    </submittedName>
</protein>
<evidence type="ECO:0000313" key="2">
    <source>
        <dbReference type="EMBL" id="MBW0460506.1"/>
    </source>
</evidence>
<keyword evidence="3" id="KW-1185">Reference proteome</keyword>
<proteinExistence type="predicted"/>
<organism evidence="2 3">
    <name type="scientific">Austropuccinia psidii MF-1</name>
    <dbReference type="NCBI Taxonomy" id="1389203"/>
    <lineage>
        <taxon>Eukaryota</taxon>
        <taxon>Fungi</taxon>
        <taxon>Dikarya</taxon>
        <taxon>Basidiomycota</taxon>
        <taxon>Pucciniomycotina</taxon>
        <taxon>Pucciniomycetes</taxon>
        <taxon>Pucciniales</taxon>
        <taxon>Sphaerophragmiaceae</taxon>
        <taxon>Austropuccinia</taxon>
    </lineage>
</organism>
<accession>A0A9Q3B8J5</accession>
<feature type="region of interest" description="Disordered" evidence="1">
    <location>
        <begin position="66"/>
        <end position="94"/>
    </location>
</feature>
<feature type="compositionally biased region" description="Polar residues" evidence="1">
    <location>
        <begin position="69"/>
        <end position="81"/>
    </location>
</feature>
<dbReference type="EMBL" id="AVOT02000023">
    <property type="protein sequence ID" value="MBW0460506.1"/>
    <property type="molecule type" value="Genomic_DNA"/>
</dbReference>
<dbReference type="Proteomes" id="UP000765509">
    <property type="component" value="Unassembled WGS sequence"/>
</dbReference>
<comment type="caution">
    <text evidence="2">The sequence shown here is derived from an EMBL/GenBank/DDBJ whole genome shotgun (WGS) entry which is preliminary data.</text>
</comment>